<dbReference type="GO" id="GO:0005886">
    <property type="term" value="C:plasma membrane"/>
    <property type="evidence" value="ECO:0007669"/>
    <property type="project" value="TreeGrafter"/>
</dbReference>
<dbReference type="Proteomes" id="UP000759131">
    <property type="component" value="Unassembled WGS sequence"/>
</dbReference>
<proteinExistence type="inferred from homology"/>
<sequence>MVTKFQNAKTKTISTDYYMKHYNEFKFKVKDLFVIYPTFQWESLLRKIFPNLGPEDTIFIPDINFVQKFPEIIRTTEKRALANYFAIITITNLGEHTTTKMYEFINDEKLDAPEILPNICYGYLKDLLPDLLGRLFVDKYFSPKYVREMNELTQLVQKSFLISITENEWMDIQTKAEAMRKVDYIKHKVAYPEWTMRDHLLEQYYQSYNDISIDNYFTSAAN</sequence>
<dbReference type="Gene3D" id="1.10.1380.10">
    <property type="entry name" value="Neutral endopeptidase , domain2"/>
    <property type="match status" value="1"/>
</dbReference>
<dbReference type="InterPro" id="IPR008753">
    <property type="entry name" value="Peptidase_M13_N"/>
</dbReference>
<dbReference type="EMBL" id="CAJPIZ010036393">
    <property type="protein sequence ID" value="CAG2120956.1"/>
    <property type="molecule type" value="Genomic_DNA"/>
</dbReference>
<dbReference type="Gene3D" id="3.40.390.10">
    <property type="entry name" value="Collagenase (Catalytic Domain)"/>
    <property type="match status" value="1"/>
</dbReference>
<evidence type="ECO:0000313" key="3">
    <source>
        <dbReference type="EMBL" id="CAD7646269.1"/>
    </source>
</evidence>
<evidence type="ECO:0000256" key="1">
    <source>
        <dbReference type="ARBA" id="ARBA00007357"/>
    </source>
</evidence>
<name>A0A7R9LR86_9ACAR</name>
<dbReference type="SUPFAM" id="SSF55486">
    <property type="entry name" value="Metalloproteases ('zincins'), catalytic domain"/>
    <property type="match status" value="1"/>
</dbReference>
<dbReference type="GO" id="GO:0004222">
    <property type="term" value="F:metalloendopeptidase activity"/>
    <property type="evidence" value="ECO:0007669"/>
    <property type="project" value="InterPro"/>
</dbReference>
<reference evidence="3" key="1">
    <citation type="submission" date="2020-11" db="EMBL/GenBank/DDBJ databases">
        <authorList>
            <person name="Tran Van P."/>
        </authorList>
    </citation>
    <scope>NUCLEOTIDE SEQUENCE</scope>
</reference>
<feature type="domain" description="Peptidase M13 N-terminal" evidence="2">
    <location>
        <begin position="18"/>
        <end position="192"/>
    </location>
</feature>
<evidence type="ECO:0000313" key="4">
    <source>
        <dbReference type="Proteomes" id="UP000759131"/>
    </source>
</evidence>
<feature type="non-terminal residue" evidence="3">
    <location>
        <position position="222"/>
    </location>
</feature>
<dbReference type="EMBL" id="OC890968">
    <property type="protein sequence ID" value="CAD7646269.1"/>
    <property type="molecule type" value="Genomic_DNA"/>
</dbReference>
<keyword evidence="4" id="KW-1185">Reference proteome</keyword>
<dbReference type="PANTHER" id="PTHR11733:SF232">
    <property type="entry name" value="NEPRILYSIN METALLOPEPTIDASE FAMILY"/>
    <property type="match status" value="1"/>
</dbReference>
<dbReference type="InterPro" id="IPR042089">
    <property type="entry name" value="Peptidase_M13_dom_2"/>
</dbReference>
<dbReference type="AlphaFoldDB" id="A0A7R9LR86"/>
<dbReference type="Pfam" id="PF05649">
    <property type="entry name" value="Peptidase_M13_N"/>
    <property type="match status" value="1"/>
</dbReference>
<dbReference type="GO" id="GO:0016485">
    <property type="term" value="P:protein processing"/>
    <property type="evidence" value="ECO:0007669"/>
    <property type="project" value="TreeGrafter"/>
</dbReference>
<organism evidence="3">
    <name type="scientific">Medioppia subpectinata</name>
    <dbReference type="NCBI Taxonomy" id="1979941"/>
    <lineage>
        <taxon>Eukaryota</taxon>
        <taxon>Metazoa</taxon>
        <taxon>Ecdysozoa</taxon>
        <taxon>Arthropoda</taxon>
        <taxon>Chelicerata</taxon>
        <taxon>Arachnida</taxon>
        <taxon>Acari</taxon>
        <taxon>Acariformes</taxon>
        <taxon>Sarcoptiformes</taxon>
        <taxon>Oribatida</taxon>
        <taxon>Brachypylina</taxon>
        <taxon>Oppioidea</taxon>
        <taxon>Oppiidae</taxon>
        <taxon>Medioppia</taxon>
    </lineage>
</organism>
<dbReference type="PROSITE" id="PS51885">
    <property type="entry name" value="NEPRILYSIN"/>
    <property type="match status" value="1"/>
</dbReference>
<gene>
    <name evidence="3" type="ORF">OSB1V03_LOCUS20902</name>
</gene>
<protein>
    <recommendedName>
        <fullName evidence="2">Peptidase M13 N-terminal domain-containing protein</fullName>
    </recommendedName>
</protein>
<accession>A0A7R9LR86</accession>
<dbReference type="InterPro" id="IPR024079">
    <property type="entry name" value="MetalloPept_cat_dom_sf"/>
</dbReference>
<dbReference type="InterPro" id="IPR000718">
    <property type="entry name" value="Peptidase_M13"/>
</dbReference>
<comment type="similarity">
    <text evidence="1">Belongs to the peptidase M13 family.</text>
</comment>
<dbReference type="PANTHER" id="PTHR11733">
    <property type="entry name" value="ZINC METALLOPROTEASE FAMILY M13 NEPRILYSIN-RELATED"/>
    <property type="match status" value="1"/>
</dbReference>
<evidence type="ECO:0000259" key="2">
    <source>
        <dbReference type="Pfam" id="PF05649"/>
    </source>
</evidence>